<name>A0ABV8VGT1_9NOCA</name>
<gene>
    <name evidence="1" type="ORF">ACFO5K_10560</name>
</gene>
<organism evidence="1 2">
    <name type="scientific">Nocardia halotolerans</name>
    <dbReference type="NCBI Taxonomy" id="1755878"/>
    <lineage>
        <taxon>Bacteria</taxon>
        <taxon>Bacillati</taxon>
        <taxon>Actinomycetota</taxon>
        <taxon>Actinomycetes</taxon>
        <taxon>Mycobacteriales</taxon>
        <taxon>Nocardiaceae</taxon>
        <taxon>Nocardia</taxon>
    </lineage>
</organism>
<dbReference type="EMBL" id="JBHSDL010000013">
    <property type="protein sequence ID" value="MFC4374543.1"/>
    <property type="molecule type" value="Genomic_DNA"/>
</dbReference>
<sequence>MGEDRPYTELELRRIARQQRSPEFQSWLAREPEDLARLITLVPALAELDDPWTVPGLTAIEDAAMDRFPDPGPSATDEEMQYMALCARGIGHTYLRALGVGKWVWVQIYRENPIGPALEVPGDMFYTDPGESIRDIIFDRRRGWLAEQLRHLIDLSRQQSQIG</sequence>
<evidence type="ECO:0000313" key="2">
    <source>
        <dbReference type="Proteomes" id="UP001595844"/>
    </source>
</evidence>
<dbReference type="RefSeq" id="WP_378559755.1">
    <property type="nucleotide sequence ID" value="NZ_JBHSDL010000013.1"/>
</dbReference>
<dbReference type="Proteomes" id="UP001595844">
    <property type="component" value="Unassembled WGS sequence"/>
</dbReference>
<evidence type="ECO:0008006" key="3">
    <source>
        <dbReference type="Google" id="ProtNLM"/>
    </source>
</evidence>
<reference evidence="2" key="1">
    <citation type="journal article" date="2019" name="Int. J. Syst. Evol. Microbiol.">
        <title>The Global Catalogue of Microorganisms (GCM) 10K type strain sequencing project: providing services to taxonomists for standard genome sequencing and annotation.</title>
        <authorList>
            <consortium name="The Broad Institute Genomics Platform"/>
            <consortium name="The Broad Institute Genome Sequencing Center for Infectious Disease"/>
            <person name="Wu L."/>
            <person name="Ma J."/>
        </authorList>
    </citation>
    <scope>NUCLEOTIDE SEQUENCE [LARGE SCALE GENOMIC DNA]</scope>
    <source>
        <strain evidence="2">IBRC-M 10490</strain>
    </source>
</reference>
<protein>
    <recommendedName>
        <fullName evidence="3">DUF3806 domain-containing protein</fullName>
    </recommendedName>
</protein>
<evidence type="ECO:0000313" key="1">
    <source>
        <dbReference type="EMBL" id="MFC4374543.1"/>
    </source>
</evidence>
<keyword evidence="2" id="KW-1185">Reference proteome</keyword>
<accession>A0ABV8VGT1</accession>
<proteinExistence type="predicted"/>
<comment type="caution">
    <text evidence="1">The sequence shown here is derived from an EMBL/GenBank/DDBJ whole genome shotgun (WGS) entry which is preliminary data.</text>
</comment>